<dbReference type="AlphaFoldDB" id="A0A9J5WB36"/>
<evidence type="ECO:0000313" key="1">
    <source>
        <dbReference type="EMBL" id="KAG5572825.1"/>
    </source>
</evidence>
<organism evidence="1 2">
    <name type="scientific">Solanum commersonii</name>
    <name type="common">Commerson's wild potato</name>
    <name type="synonym">Commerson's nightshade</name>
    <dbReference type="NCBI Taxonomy" id="4109"/>
    <lineage>
        <taxon>Eukaryota</taxon>
        <taxon>Viridiplantae</taxon>
        <taxon>Streptophyta</taxon>
        <taxon>Embryophyta</taxon>
        <taxon>Tracheophyta</taxon>
        <taxon>Spermatophyta</taxon>
        <taxon>Magnoliopsida</taxon>
        <taxon>eudicotyledons</taxon>
        <taxon>Gunneridae</taxon>
        <taxon>Pentapetalae</taxon>
        <taxon>asterids</taxon>
        <taxon>lamiids</taxon>
        <taxon>Solanales</taxon>
        <taxon>Solanaceae</taxon>
        <taxon>Solanoideae</taxon>
        <taxon>Solaneae</taxon>
        <taxon>Solanum</taxon>
    </lineage>
</organism>
<dbReference type="OrthoDB" id="660234at2759"/>
<dbReference type="Proteomes" id="UP000824120">
    <property type="component" value="Chromosome 12"/>
</dbReference>
<protein>
    <submittedName>
        <fullName evidence="1">Uncharacterized protein</fullName>
    </submittedName>
</protein>
<gene>
    <name evidence="1" type="ORF">H5410_062591</name>
</gene>
<accession>A0A9J5WB36</accession>
<sequence>MFTKNNKGSSAFKSKFPLVKINTDEFTHVNETSFSRLGLIEINSDTPIIFEKVYERHYDNYQENEEVEIDEEVDLYDTPTSPDLNSTEIPAQEDNLLARTSRLPIVPTRGKTKVQRTLKSNWFPYLSSLGVCENSSGGALARGSNMVQGELNTSNSSGPLTHQTYNKNSNRENFAKMIVVCGLPFSFGEYPGLTRSMVKRYIFEFQEKYYQFLRLYFEIMDCRVVITTDMGRSPNDFDYLISFVMHVNFRFEKFRNIKPITMQFNNHNVNPEFKLNDSDWDEVNELRIFLKSFYDATKVFSRMYYPTIFKILIHICEISSLFYEYKTNELFTSAIEVMITKFKKYFFHIPQIYLTTILFNSEYKKYGVKALIECIYQNLDIKLEEQPDLITCQNSIKLLAKEMYDKYYSLDNDENPQMSMP</sequence>
<keyword evidence="2" id="KW-1185">Reference proteome</keyword>
<comment type="caution">
    <text evidence="1">The sequence shown here is derived from an EMBL/GenBank/DDBJ whole genome shotgun (WGS) entry which is preliminary data.</text>
</comment>
<proteinExistence type="predicted"/>
<evidence type="ECO:0000313" key="2">
    <source>
        <dbReference type="Proteomes" id="UP000824120"/>
    </source>
</evidence>
<name>A0A9J5WB36_SOLCO</name>
<reference evidence="1 2" key="1">
    <citation type="submission" date="2020-09" db="EMBL/GenBank/DDBJ databases">
        <title>De no assembly of potato wild relative species, Solanum commersonii.</title>
        <authorList>
            <person name="Cho K."/>
        </authorList>
    </citation>
    <scope>NUCLEOTIDE SEQUENCE [LARGE SCALE GENOMIC DNA]</scope>
    <source>
        <strain evidence="1">LZ3.2</strain>
        <tissue evidence="1">Leaf</tissue>
    </source>
</reference>
<dbReference type="EMBL" id="JACXVP010000012">
    <property type="protein sequence ID" value="KAG5572825.1"/>
    <property type="molecule type" value="Genomic_DNA"/>
</dbReference>